<reference evidence="9 10" key="1">
    <citation type="submission" date="2015-05" db="EMBL/GenBank/DDBJ databases">
        <title>Draft genome sequence of Lampropedia sp. CT6, isolated from the microbial mat of a hot water spring, located at Manikaran, India.</title>
        <authorList>
            <person name="Tripathi C."/>
            <person name="Rani P."/>
            <person name="Mahato N.K."/>
            <person name="Lal R."/>
        </authorList>
    </citation>
    <scope>NUCLEOTIDE SEQUENCE [LARGE SCALE GENOMIC DNA]</scope>
    <source>
        <strain evidence="9 10">CT6</strain>
    </source>
</reference>
<comment type="caution">
    <text evidence="9">The sequence shown here is derived from an EMBL/GenBank/DDBJ whole genome shotgun (WGS) entry which is preliminary data.</text>
</comment>
<evidence type="ECO:0000256" key="5">
    <source>
        <dbReference type="ARBA" id="ARBA00022692"/>
    </source>
</evidence>
<gene>
    <name evidence="9" type="ORF">AAV94_11835</name>
</gene>
<protein>
    <recommendedName>
        <fullName evidence="11">Bile acid:sodium symporter</fullName>
    </recommendedName>
</protein>
<evidence type="ECO:0000256" key="8">
    <source>
        <dbReference type="SAM" id="Phobius"/>
    </source>
</evidence>
<evidence type="ECO:0000313" key="9">
    <source>
        <dbReference type="EMBL" id="KKW67220.1"/>
    </source>
</evidence>
<dbReference type="GO" id="GO:0005886">
    <property type="term" value="C:plasma membrane"/>
    <property type="evidence" value="ECO:0007669"/>
    <property type="project" value="UniProtKB-SubCell"/>
</dbReference>
<dbReference type="InterPro" id="IPR002657">
    <property type="entry name" value="BilAc:Na_symport/Acr3"/>
</dbReference>
<feature type="transmembrane region" description="Helical" evidence="8">
    <location>
        <begin position="131"/>
        <end position="154"/>
    </location>
</feature>
<feature type="transmembrane region" description="Helical" evidence="8">
    <location>
        <begin position="232"/>
        <end position="254"/>
    </location>
</feature>
<dbReference type="GO" id="GO:0015104">
    <property type="term" value="F:antimonite transmembrane transporter activity"/>
    <property type="evidence" value="ECO:0007669"/>
    <property type="project" value="TreeGrafter"/>
</dbReference>
<dbReference type="Gene3D" id="1.20.1530.20">
    <property type="match status" value="1"/>
</dbReference>
<dbReference type="OrthoDB" id="3254016at2"/>
<evidence type="ECO:0000256" key="4">
    <source>
        <dbReference type="ARBA" id="ARBA00022475"/>
    </source>
</evidence>
<evidence type="ECO:0000313" key="10">
    <source>
        <dbReference type="Proteomes" id="UP000050580"/>
    </source>
</evidence>
<dbReference type="RefSeq" id="WP_046742460.1">
    <property type="nucleotide sequence ID" value="NZ_LBNQ01000035.1"/>
</dbReference>
<evidence type="ECO:0000256" key="1">
    <source>
        <dbReference type="ARBA" id="ARBA00004651"/>
    </source>
</evidence>
<dbReference type="STRING" id="1610491.AAV94_11835"/>
<dbReference type="InterPro" id="IPR004706">
    <property type="entry name" value="Arsenical-R_Acr3"/>
</dbReference>
<keyword evidence="10" id="KW-1185">Reference proteome</keyword>
<evidence type="ECO:0000256" key="6">
    <source>
        <dbReference type="ARBA" id="ARBA00022989"/>
    </source>
</evidence>
<sequence>MALIPSRDWLERNQLLCYLLAIALGWLLGVAQPQWVPVLDALGWPLLAALLFATFAQTPVAALPQALRNRPLLLTLLIGNFVAIPLVVAMLLPLAGPLPAVQLAVVLVLCVPCTDWFITFTASAGGDVPSAVAWTPLSLLLQLLLLPLYAHWLLQADVAQLLWQPRVIGAAVLLILLPLTLAWLLQRCARGRPMLQRRLAQTGWWPVPLLALVIVLAAAGQPQAIMQAHARLWQPLLVFALFAALTVPLAWLLARLARLPMAQSRTLLISLATRNSFVMLPLAWALGDAFALTRTTIVLQSVVELLAIVLLAALARRLFP</sequence>
<dbReference type="PANTHER" id="PTHR43057:SF1">
    <property type="entry name" value="ARSENICAL-RESISTANCE PROTEIN 3"/>
    <property type="match status" value="1"/>
</dbReference>
<dbReference type="GO" id="GO:0015105">
    <property type="term" value="F:arsenite transmembrane transporter activity"/>
    <property type="evidence" value="ECO:0007669"/>
    <property type="project" value="TreeGrafter"/>
</dbReference>
<dbReference type="Proteomes" id="UP000050580">
    <property type="component" value="Unassembled WGS sequence"/>
</dbReference>
<accession>A0A0U1PXJ8</accession>
<keyword evidence="7 8" id="KW-0472">Membrane</keyword>
<dbReference type="InterPro" id="IPR038770">
    <property type="entry name" value="Na+/solute_symporter_sf"/>
</dbReference>
<evidence type="ECO:0000256" key="2">
    <source>
        <dbReference type="ARBA" id="ARBA00010110"/>
    </source>
</evidence>
<keyword evidence="5 8" id="KW-0812">Transmembrane</keyword>
<comment type="subcellular location">
    <subcellularLocation>
        <location evidence="1">Cell membrane</location>
        <topology evidence="1">Multi-pass membrane protein</topology>
    </subcellularLocation>
</comment>
<comment type="similarity">
    <text evidence="2">Belongs to the arsenical resistance-3 (ACR3) (TC 2.A.59) family.</text>
</comment>
<evidence type="ECO:0000256" key="3">
    <source>
        <dbReference type="ARBA" id="ARBA00022448"/>
    </source>
</evidence>
<keyword evidence="6 8" id="KW-1133">Transmembrane helix</keyword>
<dbReference type="GO" id="GO:0015297">
    <property type="term" value="F:antiporter activity"/>
    <property type="evidence" value="ECO:0007669"/>
    <property type="project" value="InterPro"/>
</dbReference>
<organism evidence="9 10">
    <name type="scientific">Lampropedia cohaerens</name>
    <dbReference type="NCBI Taxonomy" id="1610491"/>
    <lineage>
        <taxon>Bacteria</taxon>
        <taxon>Pseudomonadati</taxon>
        <taxon>Pseudomonadota</taxon>
        <taxon>Betaproteobacteria</taxon>
        <taxon>Burkholderiales</taxon>
        <taxon>Comamonadaceae</taxon>
        <taxon>Lampropedia</taxon>
    </lineage>
</organism>
<feature type="transmembrane region" description="Helical" evidence="8">
    <location>
        <begin position="100"/>
        <end position="119"/>
    </location>
</feature>
<feature type="transmembrane region" description="Helical" evidence="8">
    <location>
        <begin position="297"/>
        <end position="315"/>
    </location>
</feature>
<keyword evidence="4" id="KW-1003">Cell membrane</keyword>
<evidence type="ECO:0008006" key="11">
    <source>
        <dbReference type="Google" id="ProtNLM"/>
    </source>
</evidence>
<name>A0A0U1PXJ8_9BURK</name>
<dbReference type="AlphaFoldDB" id="A0A0U1PXJ8"/>
<keyword evidence="3" id="KW-0813">Transport</keyword>
<feature type="transmembrane region" description="Helical" evidence="8">
    <location>
        <begin position="43"/>
        <end position="63"/>
    </location>
</feature>
<dbReference type="PANTHER" id="PTHR43057">
    <property type="entry name" value="ARSENITE EFFLUX TRANSPORTER"/>
    <property type="match status" value="1"/>
</dbReference>
<dbReference type="EMBL" id="LBNQ01000035">
    <property type="protein sequence ID" value="KKW67220.1"/>
    <property type="molecule type" value="Genomic_DNA"/>
</dbReference>
<dbReference type="Pfam" id="PF01758">
    <property type="entry name" value="SBF"/>
    <property type="match status" value="1"/>
</dbReference>
<feature type="transmembrane region" description="Helical" evidence="8">
    <location>
        <begin position="166"/>
        <end position="185"/>
    </location>
</feature>
<feature type="transmembrane region" description="Helical" evidence="8">
    <location>
        <begin position="266"/>
        <end position="285"/>
    </location>
</feature>
<feature type="transmembrane region" description="Helical" evidence="8">
    <location>
        <begin position="72"/>
        <end position="94"/>
    </location>
</feature>
<feature type="transmembrane region" description="Helical" evidence="8">
    <location>
        <begin position="205"/>
        <end position="226"/>
    </location>
</feature>
<proteinExistence type="inferred from homology"/>
<evidence type="ECO:0000256" key="7">
    <source>
        <dbReference type="ARBA" id="ARBA00023136"/>
    </source>
</evidence>